<name>A0A644Y4P3_9ZZZZ</name>
<dbReference type="PANTHER" id="PTHR48111">
    <property type="entry name" value="REGULATOR OF RPOS"/>
    <property type="match status" value="1"/>
</dbReference>
<accession>A0A644Y4P3</accession>
<keyword evidence="2" id="KW-0902">Two-component regulatory system</keyword>
<dbReference type="Pfam" id="PF00072">
    <property type="entry name" value="Response_reg"/>
    <property type="match status" value="1"/>
</dbReference>
<dbReference type="Pfam" id="PF00486">
    <property type="entry name" value="Trans_reg_C"/>
    <property type="match status" value="1"/>
</dbReference>
<dbReference type="GO" id="GO:0000156">
    <property type="term" value="F:phosphorelay response regulator activity"/>
    <property type="evidence" value="ECO:0007669"/>
    <property type="project" value="TreeGrafter"/>
</dbReference>
<evidence type="ECO:0000259" key="7">
    <source>
        <dbReference type="PROSITE" id="PS51755"/>
    </source>
</evidence>
<dbReference type="CDD" id="cd17574">
    <property type="entry name" value="REC_OmpR"/>
    <property type="match status" value="1"/>
</dbReference>
<organism evidence="8">
    <name type="scientific">bioreactor metagenome</name>
    <dbReference type="NCBI Taxonomy" id="1076179"/>
    <lineage>
        <taxon>unclassified sequences</taxon>
        <taxon>metagenomes</taxon>
        <taxon>ecological metagenomes</taxon>
    </lineage>
</organism>
<feature type="domain" description="OmpR/PhoB-type" evidence="7">
    <location>
        <begin position="125"/>
        <end position="220"/>
    </location>
</feature>
<evidence type="ECO:0000256" key="3">
    <source>
        <dbReference type="ARBA" id="ARBA00023015"/>
    </source>
</evidence>
<dbReference type="InterPro" id="IPR011006">
    <property type="entry name" value="CheY-like_superfamily"/>
</dbReference>
<dbReference type="InterPro" id="IPR001867">
    <property type="entry name" value="OmpR/PhoB-type_DNA-bd"/>
</dbReference>
<dbReference type="Gene3D" id="1.10.10.10">
    <property type="entry name" value="Winged helix-like DNA-binding domain superfamily/Winged helix DNA-binding domain"/>
    <property type="match status" value="1"/>
</dbReference>
<evidence type="ECO:0000256" key="4">
    <source>
        <dbReference type="ARBA" id="ARBA00023125"/>
    </source>
</evidence>
<evidence type="ECO:0000256" key="1">
    <source>
        <dbReference type="ARBA" id="ARBA00022553"/>
    </source>
</evidence>
<evidence type="ECO:0000256" key="2">
    <source>
        <dbReference type="ARBA" id="ARBA00023012"/>
    </source>
</evidence>
<sequence length="223" mass="25581">MTTNRILIVEDDKGISDTVALNLRYVGYACVVINNGDTAADYLEEDHSFDLALLDIMLPGADGFELFAHMEKYNIPVIYMTAKTDSESEVKGLKDGAEDYIVKPFEIITLLVRIEKVLERTGRLNRVYRYSDITVDIMNRTVTKCGVLIDFPPLEFDVFAILIKNKNRTISREYLLNEIWGQEYFGDTRTVDVRIANIRKKLGLTDEIRTISKAGYRLEEHKK</sequence>
<dbReference type="PROSITE" id="PS51755">
    <property type="entry name" value="OMPR_PHOB"/>
    <property type="match status" value="1"/>
</dbReference>
<evidence type="ECO:0000259" key="6">
    <source>
        <dbReference type="PROSITE" id="PS50110"/>
    </source>
</evidence>
<evidence type="ECO:0000313" key="8">
    <source>
        <dbReference type="EMBL" id="MPM23522.1"/>
    </source>
</evidence>
<dbReference type="GO" id="GO:0005829">
    <property type="term" value="C:cytosol"/>
    <property type="evidence" value="ECO:0007669"/>
    <property type="project" value="TreeGrafter"/>
</dbReference>
<dbReference type="SUPFAM" id="SSF52172">
    <property type="entry name" value="CheY-like"/>
    <property type="match status" value="1"/>
</dbReference>
<dbReference type="InterPro" id="IPR036388">
    <property type="entry name" value="WH-like_DNA-bd_sf"/>
</dbReference>
<keyword evidence="3" id="KW-0805">Transcription regulation</keyword>
<proteinExistence type="predicted"/>
<dbReference type="AlphaFoldDB" id="A0A644Y4P3"/>
<keyword evidence="5" id="KW-0804">Transcription</keyword>
<dbReference type="GO" id="GO:0006355">
    <property type="term" value="P:regulation of DNA-templated transcription"/>
    <property type="evidence" value="ECO:0007669"/>
    <property type="project" value="InterPro"/>
</dbReference>
<dbReference type="InterPro" id="IPR039420">
    <property type="entry name" value="WalR-like"/>
</dbReference>
<dbReference type="EMBL" id="VSSQ01004051">
    <property type="protein sequence ID" value="MPM23522.1"/>
    <property type="molecule type" value="Genomic_DNA"/>
</dbReference>
<comment type="caution">
    <text evidence="8">The sequence shown here is derived from an EMBL/GenBank/DDBJ whole genome shotgun (WGS) entry which is preliminary data.</text>
</comment>
<dbReference type="CDD" id="cd00383">
    <property type="entry name" value="trans_reg_C"/>
    <property type="match status" value="1"/>
</dbReference>
<evidence type="ECO:0000256" key="5">
    <source>
        <dbReference type="ARBA" id="ARBA00023163"/>
    </source>
</evidence>
<dbReference type="PANTHER" id="PTHR48111:SF1">
    <property type="entry name" value="TWO-COMPONENT RESPONSE REGULATOR ORR33"/>
    <property type="match status" value="1"/>
</dbReference>
<dbReference type="GO" id="GO:0000976">
    <property type="term" value="F:transcription cis-regulatory region binding"/>
    <property type="evidence" value="ECO:0007669"/>
    <property type="project" value="TreeGrafter"/>
</dbReference>
<feature type="domain" description="Response regulatory" evidence="6">
    <location>
        <begin position="5"/>
        <end position="118"/>
    </location>
</feature>
<dbReference type="SMART" id="SM00448">
    <property type="entry name" value="REC"/>
    <property type="match status" value="1"/>
</dbReference>
<dbReference type="PROSITE" id="PS50110">
    <property type="entry name" value="RESPONSE_REGULATORY"/>
    <property type="match status" value="1"/>
</dbReference>
<dbReference type="InterPro" id="IPR001789">
    <property type="entry name" value="Sig_transdc_resp-reg_receiver"/>
</dbReference>
<gene>
    <name evidence="8" type="primary">walR_37</name>
    <name evidence="8" type="ORF">SDC9_69996</name>
</gene>
<protein>
    <submittedName>
        <fullName evidence="8">Transcriptional regulatory protein WalR</fullName>
    </submittedName>
</protein>
<dbReference type="SMART" id="SM00862">
    <property type="entry name" value="Trans_reg_C"/>
    <property type="match status" value="1"/>
</dbReference>
<keyword evidence="1" id="KW-0597">Phosphoprotein</keyword>
<dbReference type="GO" id="GO:0032993">
    <property type="term" value="C:protein-DNA complex"/>
    <property type="evidence" value="ECO:0007669"/>
    <property type="project" value="TreeGrafter"/>
</dbReference>
<dbReference type="Gene3D" id="3.40.50.2300">
    <property type="match status" value="1"/>
</dbReference>
<keyword evidence="4" id="KW-0238">DNA-binding</keyword>
<reference evidence="8" key="1">
    <citation type="submission" date="2019-08" db="EMBL/GenBank/DDBJ databases">
        <authorList>
            <person name="Kucharzyk K."/>
            <person name="Murdoch R.W."/>
            <person name="Higgins S."/>
            <person name="Loffler F."/>
        </authorList>
    </citation>
    <scope>NUCLEOTIDE SEQUENCE</scope>
</reference>